<feature type="domain" description="Peptidase S33 tripeptidyl aminopeptidase-like C-terminal" evidence="7">
    <location>
        <begin position="447"/>
        <end position="550"/>
    </location>
</feature>
<feature type="signal peptide" evidence="5">
    <location>
        <begin position="1"/>
        <end position="34"/>
    </location>
</feature>
<feature type="chain" id="PRO_5047447998" evidence="5">
    <location>
        <begin position="35"/>
        <end position="580"/>
    </location>
</feature>
<gene>
    <name evidence="8" type="ORF">JOF54_001945</name>
</gene>
<keyword evidence="2 5" id="KW-0732">Signal</keyword>
<organism evidence="8 9">
    <name type="scientific">Microlunatus capsulatus</name>
    <dbReference type="NCBI Taxonomy" id="99117"/>
    <lineage>
        <taxon>Bacteria</taxon>
        <taxon>Bacillati</taxon>
        <taxon>Actinomycetota</taxon>
        <taxon>Actinomycetes</taxon>
        <taxon>Propionibacteriales</taxon>
        <taxon>Propionibacteriaceae</taxon>
        <taxon>Microlunatus</taxon>
    </lineage>
</organism>
<keyword evidence="3" id="KW-0378">Hydrolase</keyword>
<keyword evidence="9" id="KW-1185">Reference proteome</keyword>
<evidence type="ECO:0000256" key="3">
    <source>
        <dbReference type="ARBA" id="ARBA00022801"/>
    </source>
</evidence>
<dbReference type="EMBL" id="JAGIOB010000001">
    <property type="protein sequence ID" value="MBP2417023.1"/>
    <property type="molecule type" value="Genomic_DNA"/>
</dbReference>
<sequence length="580" mass="61890">MPHRRNRSLTGLTGVALGLALVGTTVLAPAPALAAPAGDPVADRTPSSAPGASTASSAERPVPASVVPTLRWGSCGGAELAAFQCATAQVPLDYDRPRGKTITLALTRLPASDPARRIGTLFTNPGGPGGSGVDFVQTAAPVAYSAQVRARFDILGFDPRGVARSTPATCFATEAEEVAWGASSLPYPVTRAEEKRYVREARTLAQSCAATSRERFNHISTANVARDMDLLRRAVGDRQLSYAGYSYGTFLGATYARLFPREVRALVLDGTIDPREYSGTAPRFRGVPVGVRIEQDRGGDEVFEEFLARCRAAGPQRCSLAGVGEPGAVARRVLDGLEARPLTVALPDGTTTELTYQLAVVAAYSYLYSPATWAELADFLTEVAIGQRTRALQADAGVAALLTSARRTQDYASAGGSLGSTCVDTRTPHSVTTFARTADRQDRRFPDFGRYRAWTAFACQPLAEAGIRDRDAYTGPWRQTTKARVMVLGTRFDPATPYRNTRPYADLFRRASVTTLAGWGHTTLGQSRCVDEKVTSYLLNPAAKRSDATCGTDLQPFAAPTTTPSRTAARTAVDLALAVR</sequence>
<accession>A0ABS4Z7L4</accession>
<dbReference type="RefSeq" id="WP_210055172.1">
    <property type="nucleotide sequence ID" value="NZ_JAGIOB010000001.1"/>
</dbReference>
<evidence type="ECO:0000259" key="7">
    <source>
        <dbReference type="Pfam" id="PF08386"/>
    </source>
</evidence>
<evidence type="ECO:0000256" key="2">
    <source>
        <dbReference type="ARBA" id="ARBA00022729"/>
    </source>
</evidence>
<dbReference type="Pfam" id="PF08386">
    <property type="entry name" value="Abhydrolase_4"/>
    <property type="match status" value="1"/>
</dbReference>
<evidence type="ECO:0000256" key="1">
    <source>
        <dbReference type="ARBA" id="ARBA00010088"/>
    </source>
</evidence>
<comment type="similarity">
    <text evidence="1">Belongs to the peptidase S33 family.</text>
</comment>
<dbReference type="SUPFAM" id="SSF53474">
    <property type="entry name" value="alpha/beta-Hydrolases"/>
    <property type="match status" value="1"/>
</dbReference>
<protein>
    <submittedName>
        <fullName evidence="8">Pimeloyl-ACP methyl ester carboxylesterase</fullName>
    </submittedName>
</protein>
<feature type="region of interest" description="Disordered" evidence="4">
    <location>
        <begin position="34"/>
        <end position="63"/>
    </location>
</feature>
<dbReference type="Gene3D" id="3.40.50.1820">
    <property type="entry name" value="alpha/beta hydrolase"/>
    <property type="match status" value="1"/>
</dbReference>
<reference evidence="8 9" key="1">
    <citation type="submission" date="2021-03" db="EMBL/GenBank/DDBJ databases">
        <title>Sequencing the genomes of 1000 actinobacteria strains.</title>
        <authorList>
            <person name="Klenk H.-P."/>
        </authorList>
    </citation>
    <scope>NUCLEOTIDE SEQUENCE [LARGE SCALE GENOMIC DNA]</scope>
    <source>
        <strain evidence="8 9">DSM 12936</strain>
    </source>
</reference>
<feature type="compositionally biased region" description="Low complexity" evidence="4">
    <location>
        <begin position="34"/>
        <end position="58"/>
    </location>
</feature>
<evidence type="ECO:0000259" key="6">
    <source>
        <dbReference type="Pfam" id="PF00561"/>
    </source>
</evidence>
<dbReference type="PANTHER" id="PTHR43248">
    <property type="entry name" value="2-SUCCINYL-6-HYDROXY-2,4-CYCLOHEXADIENE-1-CARBOXYLATE SYNTHASE"/>
    <property type="match status" value="1"/>
</dbReference>
<evidence type="ECO:0000256" key="5">
    <source>
        <dbReference type="SAM" id="SignalP"/>
    </source>
</evidence>
<dbReference type="InterPro" id="IPR013595">
    <property type="entry name" value="Pept_S33_TAP-like_C"/>
</dbReference>
<dbReference type="InterPro" id="IPR051601">
    <property type="entry name" value="Serine_prot/Carboxylest_S33"/>
</dbReference>
<evidence type="ECO:0000313" key="8">
    <source>
        <dbReference type="EMBL" id="MBP2417023.1"/>
    </source>
</evidence>
<dbReference type="InterPro" id="IPR000073">
    <property type="entry name" value="AB_hydrolase_1"/>
</dbReference>
<feature type="domain" description="AB hydrolase-1" evidence="6">
    <location>
        <begin position="124"/>
        <end position="274"/>
    </location>
</feature>
<dbReference type="InterPro" id="IPR029058">
    <property type="entry name" value="AB_hydrolase_fold"/>
</dbReference>
<dbReference type="Pfam" id="PF00561">
    <property type="entry name" value="Abhydrolase_1"/>
    <property type="match status" value="1"/>
</dbReference>
<evidence type="ECO:0000256" key="4">
    <source>
        <dbReference type="SAM" id="MobiDB-lite"/>
    </source>
</evidence>
<comment type="caution">
    <text evidence="8">The sequence shown here is derived from an EMBL/GenBank/DDBJ whole genome shotgun (WGS) entry which is preliminary data.</text>
</comment>
<evidence type="ECO:0000313" key="9">
    <source>
        <dbReference type="Proteomes" id="UP000758168"/>
    </source>
</evidence>
<name>A0ABS4Z7L4_9ACTN</name>
<proteinExistence type="inferred from homology"/>
<dbReference type="Proteomes" id="UP000758168">
    <property type="component" value="Unassembled WGS sequence"/>
</dbReference>
<dbReference type="PANTHER" id="PTHR43248:SF29">
    <property type="entry name" value="TRIPEPTIDYL AMINOPEPTIDASE"/>
    <property type="match status" value="1"/>
</dbReference>